<protein>
    <submittedName>
        <fullName evidence="1">GD14232</fullName>
    </submittedName>
</protein>
<proteinExistence type="predicted"/>
<organism evidence="1 2">
    <name type="scientific">Drosophila simulans</name>
    <name type="common">Fruit fly</name>
    <dbReference type="NCBI Taxonomy" id="7240"/>
    <lineage>
        <taxon>Eukaryota</taxon>
        <taxon>Metazoa</taxon>
        <taxon>Ecdysozoa</taxon>
        <taxon>Arthropoda</taxon>
        <taxon>Hexapoda</taxon>
        <taxon>Insecta</taxon>
        <taxon>Pterygota</taxon>
        <taxon>Neoptera</taxon>
        <taxon>Endopterygota</taxon>
        <taxon>Diptera</taxon>
        <taxon>Brachycera</taxon>
        <taxon>Muscomorpha</taxon>
        <taxon>Ephydroidea</taxon>
        <taxon>Drosophilidae</taxon>
        <taxon>Drosophila</taxon>
        <taxon>Sophophora</taxon>
    </lineage>
</organism>
<keyword evidence="2" id="KW-1185">Reference proteome</keyword>
<name>B4QNS9_DROSI</name>
<evidence type="ECO:0000313" key="1">
    <source>
        <dbReference type="EMBL" id="EDX09946.1"/>
    </source>
</evidence>
<dbReference type="PhylomeDB" id="B4QNS9"/>
<dbReference type="OMA" id="IYRFRSV"/>
<accession>B4QNS9</accession>
<dbReference type="AlphaFoldDB" id="B4QNS9"/>
<dbReference type="HOGENOM" id="CLU_2576417_0_0_1"/>
<gene>
    <name evidence="1" type="primary">Dsim\GD14232</name>
    <name evidence="1" type="ORF">Dsim_GD14232</name>
</gene>
<dbReference type="EMBL" id="CM000363">
    <property type="protein sequence ID" value="EDX09946.1"/>
    <property type="molecule type" value="Genomic_DNA"/>
</dbReference>
<reference evidence="1 2" key="1">
    <citation type="journal article" date="2007" name="Nature">
        <title>Evolution of genes and genomes on the Drosophila phylogeny.</title>
        <authorList>
            <consortium name="Drosophila 12 Genomes Consortium"/>
            <person name="Clark A.G."/>
            <person name="Eisen M.B."/>
            <person name="Smith D.R."/>
            <person name="Bergman C.M."/>
            <person name="Oliver B."/>
            <person name="Markow T.A."/>
            <person name="Kaufman T.C."/>
            <person name="Kellis M."/>
            <person name="Gelbart W."/>
            <person name="Iyer V.N."/>
            <person name="Pollard D.A."/>
            <person name="Sackton T.B."/>
            <person name="Larracuente A.M."/>
            <person name="Singh N.D."/>
            <person name="Abad J.P."/>
            <person name="Abt D.N."/>
            <person name="Adryan B."/>
            <person name="Aguade M."/>
            <person name="Akashi H."/>
            <person name="Anderson W.W."/>
            <person name="Aquadro C.F."/>
            <person name="Ardell D.H."/>
            <person name="Arguello R."/>
            <person name="Artieri C.G."/>
            <person name="Barbash D.A."/>
            <person name="Barker D."/>
            <person name="Barsanti P."/>
            <person name="Batterham P."/>
            <person name="Batzoglou S."/>
            <person name="Begun D."/>
            <person name="Bhutkar A."/>
            <person name="Blanco E."/>
            <person name="Bosak S.A."/>
            <person name="Bradley R.K."/>
            <person name="Brand A.D."/>
            <person name="Brent M.R."/>
            <person name="Brooks A.N."/>
            <person name="Brown R.H."/>
            <person name="Butlin R.K."/>
            <person name="Caggese C."/>
            <person name="Calvi B.R."/>
            <person name="Bernardo de Carvalho A."/>
            <person name="Caspi A."/>
            <person name="Castrezana S."/>
            <person name="Celniker S.E."/>
            <person name="Chang J.L."/>
            <person name="Chapple C."/>
            <person name="Chatterji S."/>
            <person name="Chinwalla A."/>
            <person name="Civetta A."/>
            <person name="Clifton S.W."/>
            <person name="Comeron J.M."/>
            <person name="Costello J.C."/>
            <person name="Coyne J.A."/>
            <person name="Daub J."/>
            <person name="David R.G."/>
            <person name="Delcher A.L."/>
            <person name="Delehaunty K."/>
            <person name="Do C.B."/>
            <person name="Ebling H."/>
            <person name="Edwards K."/>
            <person name="Eickbush T."/>
            <person name="Evans J.D."/>
            <person name="Filipski A."/>
            <person name="Findeiss S."/>
            <person name="Freyhult E."/>
            <person name="Fulton L."/>
            <person name="Fulton R."/>
            <person name="Garcia A.C."/>
            <person name="Gardiner A."/>
            <person name="Garfield D.A."/>
            <person name="Garvin B.E."/>
            <person name="Gibson G."/>
            <person name="Gilbert D."/>
            <person name="Gnerre S."/>
            <person name="Godfrey J."/>
            <person name="Good R."/>
            <person name="Gotea V."/>
            <person name="Gravely B."/>
            <person name="Greenberg A.J."/>
            <person name="Griffiths-Jones S."/>
            <person name="Gross S."/>
            <person name="Guigo R."/>
            <person name="Gustafson E.A."/>
            <person name="Haerty W."/>
            <person name="Hahn M.W."/>
            <person name="Halligan D.L."/>
            <person name="Halpern A.L."/>
            <person name="Halter G.M."/>
            <person name="Han M.V."/>
            <person name="Heger A."/>
            <person name="Hillier L."/>
            <person name="Hinrichs A.S."/>
            <person name="Holmes I."/>
            <person name="Hoskins R.A."/>
            <person name="Hubisz M.J."/>
            <person name="Hultmark D."/>
            <person name="Huntley M.A."/>
            <person name="Jaffe D.B."/>
            <person name="Jagadeeshan S."/>
            <person name="Jeck W.R."/>
            <person name="Johnson J."/>
            <person name="Jones C.D."/>
            <person name="Jordan W.C."/>
            <person name="Karpen G.H."/>
            <person name="Kataoka E."/>
            <person name="Keightley P.D."/>
            <person name="Kheradpour P."/>
            <person name="Kirkness E.F."/>
            <person name="Koerich L.B."/>
            <person name="Kristiansen K."/>
            <person name="Kudrna D."/>
            <person name="Kulathinal R.J."/>
            <person name="Kumar S."/>
            <person name="Kwok R."/>
            <person name="Lander E."/>
            <person name="Langley C.H."/>
            <person name="Lapoint R."/>
            <person name="Lazzaro B.P."/>
            <person name="Lee S.J."/>
            <person name="Levesque L."/>
            <person name="Li R."/>
            <person name="Lin C.F."/>
            <person name="Lin M.F."/>
            <person name="Lindblad-Toh K."/>
            <person name="Llopart A."/>
            <person name="Long M."/>
            <person name="Low L."/>
            <person name="Lozovsky E."/>
            <person name="Lu J."/>
            <person name="Luo M."/>
            <person name="Machado C.A."/>
            <person name="Makalowski W."/>
            <person name="Marzo M."/>
            <person name="Matsuda M."/>
            <person name="Matzkin L."/>
            <person name="McAllister B."/>
            <person name="McBride C.S."/>
            <person name="McKernan B."/>
            <person name="McKernan K."/>
            <person name="Mendez-Lago M."/>
            <person name="Minx P."/>
            <person name="Mollenhauer M.U."/>
            <person name="Montooth K."/>
            <person name="Mount S.M."/>
            <person name="Mu X."/>
            <person name="Myers E."/>
            <person name="Negre B."/>
            <person name="Newfeld S."/>
            <person name="Nielsen R."/>
            <person name="Noor M.A."/>
            <person name="O'Grady P."/>
            <person name="Pachter L."/>
            <person name="Papaceit M."/>
            <person name="Parisi M.J."/>
            <person name="Parisi M."/>
            <person name="Parts L."/>
            <person name="Pedersen J.S."/>
            <person name="Pesole G."/>
            <person name="Phillippy A.M."/>
            <person name="Ponting C.P."/>
            <person name="Pop M."/>
            <person name="Porcelli D."/>
            <person name="Powell J.R."/>
            <person name="Prohaska S."/>
            <person name="Pruitt K."/>
            <person name="Puig M."/>
            <person name="Quesneville H."/>
            <person name="Ram K.R."/>
            <person name="Rand D."/>
            <person name="Rasmussen M.D."/>
            <person name="Reed L.K."/>
            <person name="Reenan R."/>
            <person name="Reily A."/>
            <person name="Remington K.A."/>
            <person name="Rieger T.T."/>
            <person name="Ritchie M.G."/>
            <person name="Robin C."/>
            <person name="Rogers Y.H."/>
            <person name="Rohde C."/>
            <person name="Rozas J."/>
            <person name="Rubenfield M.J."/>
            <person name="Ruiz A."/>
            <person name="Russo S."/>
            <person name="Salzberg S.L."/>
            <person name="Sanchez-Gracia A."/>
            <person name="Saranga D.J."/>
            <person name="Sato H."/>
            <person name="Schaeffer S.W."/>
            <person name="Schatz M.C."/>
            <person name="Schlenke T."/>
            <person name="Schwartz R."/>
            <person name="Segarra C."/>
            <person name="Singh R.S."/>
            <person name="Sirot L."/>
            <person name="Sirota M."/>
            <person name="Sisneros N.B."/>
            <person name="Smith C.D."/>
            <person name="Smith T.F."/>
            <person name="Spieth J."/>
            <person name="Stage D.E."/>
            <person name="Stark A."/>
            <person name="Stephan W."/>
            <person name="Strausberg R.L."/>
            <person name="Strempel S."/>
            <person name="Sturgill D."/>
            <person name="Sutton G."/>
            <person name="Sutton G.G."/>
            <person name="Tao W."/>
            <person name="Teichmann S."/>
            <person name="Tobari Y.N."/>
            <person name="Tomimura Y."/>
            <person name="Tsolas J.M."/>
            <person name="Valente V.L."/>
            <person name="Venter E."/>
            <person name="Venter J.C."/>
            <person name="Vicario S."/>
            <person name="Vieira F.G."/>
            <person name="Vilella A.J."/>
            <person name="Villasante A."/>
            <person name="Walenz B."/>
            <person name="Wang J."/>
            <person name="Wasserman M."/>
            <person name="Watts T."/>
            <person name="Wilson D."/>
            <person name="Wilson R.K."/>
            <person name="Wing R.A."/>
            <person name="Wolfner M.F."/>
            <person name="Wong A."/>
            <person name="Wong G.K."/>
            <person name="Wu C.I."/>
            <person name="Wu G."/>
            <person name="Yamamoto D."/>
            <person name="Yang H.P."/>
            <person name="Yang S.P."/>
            <person name="Yorke J.A."/>
            <person name="Yoshida K."/>
            <person name="Zdobnov E."/>
            <person name="Zhang P."/>
            <person name="Zhang Y."/>
            <person name="Zimin A.V."/>
            <person name="Baldwin J."/>
            <person name="Abdouelleil A."/>
            <person name="Abdulkadir J."/>
            <person name="Abebe A."/>
            <person name="Abera B."/>
            <person name="Abreu J."/>
            <person name="Acer S.C."/>
            <person name="Aftuck L."/>
            <person name="Alexander A."/>
            <person name="An P."/>
            <person name="Anderson E."/>
            <person name="Anderson S."/>
            <person name="Arachi H."/>
            <person name="Azer M."/>
            <person name="Bachantsang P."/>
            <person name="Barry A."/>
            <person name="Bayul T."/>
            <person name="Berlin A."/>
            <person name="Bessette D."/>
            <person name="Bloom T."/>
            <person name="Blye J."/>
            <person name="Boguslavskiy L."/>
            <person name="Bonnet C."/>
            <person name="Boukhgalter B."/>
            <person name="Bourzgui I."/>
            <person name="Brown A."/>
            <person name="Cahill P."/>
            <person name="Channer S."/>
            <person name="Cheshatsang Y."/>
            <person name="Chuda L."/>
            <person name="Citroen M."/>
            <person name="Collymore A."/>
            <person name="Cooke P."/>
            <person name="Costello M."/>
            <person name="D'Aco K."/>
            <person name="Daza R."/>
            <person name="De Haan G."/>
            <person name="DeGray S."/>
            <person name="DeMaso C."/>
            <person name="Dhargay N."/>
            <person name="Dooley K."/>
            <person name="Dooley E."/>
            <person name="Doricent M."/>
            <person name="Dorje P."/>
            <person name="Dorjee K."/>
            <person name="Dupes A."/>
            <person name="Elong R."/>
            <person name="Falk J."/>
            <person name="Farina A."/>
            <person name="Faro S."/>
            <person name="Ferguson D."/>
            <person name="Fisher S."/>
            <person name="Foley C.D."/>
            <person name="Franke A."/>
            <person name="Friedrich D."/>
            <person name="Gadbois L."/>
            <person name="Gearin G."/>
            <person name="Gearin C.R."/>
            <person name="Giannoukos G."/>
            <person name="Goode T."/>
            <person name="Graham J."/>
            <person name="Grandbois E."/>
            <person name="Grewal S."/>
            <person name="Gyaltsen K."/>
            <person name="Hafez N."/>
            <person name="Hagos B."/>
            <person name="Hall J."/>
            <person name="Henson C."/>
            <person name="Hollinger A."/>
            <person name="Honan T."/>
            <person name="Huard M.D."/>
            <person name="Hughes L."/>
            <person name="Hurhula B."/>
            <person name="Husby M.E."/>
            <person name="Kamat A."/>
            <person name="Kanga B."/>
            <person name="Kashin S."/>
            <person name="Khazanovich D."/>
            <person name="Kisner P."/>
            <person name="Lance K."/>
            <person name="Lara M."/>
            <person name="Lee W."/>
            <person name="Lennon N."/>
            <person name="Letendre F."/>
            <person name="LeVine R."/>
            <person name="Lipovsky A."/>
            <person name="Liu X."/>
            <person name="Liu J."/>
            <person name="Liu S."/>
            <person name="Lokyitsang T."/>
            <person name="Lokyitsang Y."/>
            <person name="Lubonja R."/>
            <person name="Lui A."/>
            <person name="MacDonald P."/>
            <person name="Magnisalis V."/>
            <person name="Maru K."/>
            <person name="Matthews C."/>
            <person name="McCusker W."/>
            <person name="McDonough S."/>
            <person name="Mehta T."/>
            <person name="Meldrim J."/>
            <person name="Meneus L."/>
            <person name="Mihai O."/>
            <person name="Mihalev A."/>
            <person name="Mihova T."/>
            <person name="Mittelman R."/>
            <person name="Mlenga V."/>
            <person name="Montmayeur A."/>
            <person name="Mulrain L."/>
            <person name="Navidi A."/>
            <person name="Naylor J."/>
            <person name="Negash T."/>
            <person name="Nguyen T."/>
            <person name="Nguyen N."/>
            <person name="Nicol R."/>
            <person name="Norbu C."/>
            <person name="Norbu N."/>
            <person name="Novod N."/>
            <person name="O'Neill B."/>
            <person name="Osman S."/>
            <person name="Markiewicz E."/>
            <person name="Oyono O.L."/>
            <person name="Patti C."/>
            <person name="Phunkhang P."/>
            <person name="Pierre F."/>
            <person name="Priest M."/>
            <person name="Raghuraman S."/>
            <person name="Rege F."/>
            <person name="Reyes R."/>
            <person name="Rise C."/>
            <person name="Rogov P."/>
            <person name="Ross K."/>
            <person name="Ryan E."/>
            <person name="Settipalli S."/>
            <person name="Shea T."/>
            <person name="Sherpa N."/>
            <person name="Shi L."/>
            <person name="Shih D."/>
            <person name="Sparrow T."/>
            <person name="Spaulding J."/>
            <person name="Stalker J."/>
            <person name="Stange-Thomann N."/>
            <person name="Stavropoulos S."/>
            <person name="Stone C."/>
            <person name="Strader C."/>
            <person name="Tesfaye S."/>
            <person name="Thomson T."/>
            <person name="Thoulutsang Y."/>
            <person name="Thoulutsang D."/>
            <person name="Topham K."/>
            <person name="Topping I."/>
            <person name="Tsamla T."/>
            <person name="Vassiliev H."/>
            <person name="Vo A."/>
            <person name="Wangchuk T."/>
            <person name="Wangdi T."/>
            <person name="Weiand M."/>
            <person name="Wilkinson J."/>
            <person name="Wilson A."/>
            <person name="Yadav S."/>
            <person name="Young G."/>
            <person name="Yu Q."/>
            <person name="Zembek L."/>
            <person name="Zhong D."/>
            <person name="Zimmer A."/>
            <person name="Zwirko Z."/>
            <person name="Jaffe D.B."/>
            <person name="Alvarez P."/>
            <person name="Brockman W."/>
            <person name="Butler J."/>
            <person name="Chin C."/>
            <person name="Gnerre S."/>
            <person name="Grabherr M."/>
            <person name="Kleber M."/>
            <person name="Mauceli E."/>
            <person name="MacCallum I."/>
        </authorList>
    </citation>
    <scope>NUCLEOTIDE SEQUENCE [LARGE SCALE GENOMIC DNA]</scope>
    <source>
        <strain evidence="2">white501</strain>
    </source>
</reference>
<dbReference type="Proteomes" id="UP000000304">
    <property type="component" value="Chromosome 3L"/>
</dbReference>
<evidence type="ECO:0000313" key="2">
    <source>
        <dbReference type="Proteomes" id="UP000000304"/>
    </source>
</evidence>
<sequence length="81" mass="9175">MAIECNSHVDCARLLYVVKNLTQFMLTCNYARAPGCGQPIYRFRSVGCQAGRNNKKHSSLGSLMELFRCLFTGHRHSKSHI</sequence>